<evidence type="ECO:0008006" key="4">
    <source>
        <dbReference type="Google" id="ProtNLM"/>
    </source>
</evidence>
<comment type="caution">
    <text evidence="2">The sequence shown here is derived from an EMBL/GenBank/DDBJ whole genome shotgun (WGS) entry which is preliminary data.</text>
</comment>
<dbReference type="Proteomes" id="UP000652755">
    <property type="component" value="Unassembled WGS sequence"/>
</dbReference>
<reference evidence="2 3" key="1">
    <citation type="submission" date="2020-08" db="EMBL/GenBank/DDBJ databases">
        <authorList>
            <person name="Sun Q."/>
            <person name="Inoue M."/>
        </authorList>
    </citation>
    <scope>NUCLEOTIDE SEQUENCE [LARGE SCALE GENOMIC DNA]</scope>
    <source>
        <strain evidence="2 3">CCM 8938</strain>
    </source>
</reference>
<proteinExistence type="predicted"/>
<dbReference type="RefSeq" id="WP_187072418.1">
    <property type="nucleotide sequence ID" value="NZ_JACRYL010000015.1"/>
</dbReference>
<name>A0ABR7KV55_9SPHI</name>
<accession>A0ABR7KV55</accession>
<evidence type="ECO:0000313" key="2">
    <source>
        <dbReference type="EMBL" id="MBC6111986.1"/>
    </source>
</evidence>
<evidence type="ECO:0000256" key="1">
    <source>
        <dbReference type="SAM" id="Phobius"/>
    </source>
</evidence>
<protein>
    <recommendedName>
        <fullName evidence="4">DKNYY family protein</fullName>
    </recommendedName>
</protein>
<organism evidence="2 3">
    <name type="scientific">Pedobacter fastidiosus</name>
    <dbReference type="NCBI Taxonomy" id="2765361"/>
    <lineage>
        <taxon>Bacteria</taxon>
        <taxon>Pseudomonadati</taxon>
        <taxon>Bacteroidota</taxon>
        <taxon>Sphingobacteriia</taxon>
        <taxon>Sphingobacteriales</taxon>
        <taxon>Sphingobacteriaceae</taxon>
        <taxon>Pedobacter</taxon>
    </lineage>
</organism>
<evidence type="ECO:0000313" key="3">
    <source>
        <dbReference type="Proteomes" id="UP000652755"/>
    </source>
</evidence>
<sequence>MKKYIKRILICFSLGIIFISVCFYWGYKIPQQDKHKDWPEFPNHTNKELVIKKDGKSISKFTTIPNSDLLLISYKNPDSTYFTYAMMSRTGNIVQDFGYSNNGILIDLIHNRLLVSHFINNDTTTYEAYDAKTFKPLPVKYFKTGIAQSFDDYLMQERGAEKPDYKGGTQKYIEYKSGENEKLFKEKYRRKNIKFAKFLNNLTELYRFDEHGDGYKNASYIKCAKDGSIYNFTYDDQESIEILSKGFFDDKYRNGDNLRFKNEHLSSADSSMNVGNEFNSHFRLDLTGTPTGSSGVNSMDPEFNQIYINYYQLRLKSMSTVFKTDERKKIIFYVGYYEELNNPKSDNDTLSFLSYGDLYLLYRKKKLN</sequence>
<dbReference type="EMBL" id="JACRYL010000015">
    <property type="protein sequence ID" value="MBC6111986.1"/>
    <property type="molecule type" value="Genomic_DNA"/>
</dbReference>
<keyword evidence="3" id="KW-1185">Reference proteome</keyword>
<keyword evidence="1" id="KW-1133">Transmembrane helix</keyword>
<feature type="transmembrane region" description="Helical" evidence="1">
    <location>
        <begin position="7"/>
        <end position="27"/>
    </location>
</feature>
<gene>
    <name evidence="2" type="ORF">H7U22_16305</name>
</gene>
<keyword evidence="1" id="KW-0472">Membrane</keyword>
<keyword evidence="1" id="KW-0812">Transmembrane</keyword>